<reference evidence="3" key="1">
    <citation type="submission" date="2020-09" db="EMBL/GenBank/DDBJ databases">
        <authorList>
            <person name="Kikuchi T."/>
        </authorList>
    </citation>
    <scope>NUCLEOTIDE SEQUENCE</scope>
    <source>
        <strain evidence="3">Ka4C1</strain>
    </source>
</reference>
<evidence type="ECO:0000259" key="2">
    <source>
        <dbReference type="Pfam" id="PF15353"/>
    </source>
</evidence>
<feature type="compositionally biased region" description="Low complexity" evidence="1">
    <location>
        <begin position="200"/>
        <end position="209"/>
    </location>
</feature>
<dbReference type="Proteomes" id="UP000582659">
    <property type="component" value="Unassembled WGS sequence"/>
</dbReference>
<feature type="region of interest" description="Disordered" evidence="1">
    <location>
        <begin position="195"/>
        <end position="217"/>
    </location>
</feature>
<organism evidence="3 4">
    <name type="scientific">Bursaphelenchus xylophilus</name>
    <name type="common">Pinewood nematode worm</name>
    <name type="synonym">Aphelenchoides xylophilus</name>
    <dbReference type="NCBI Taxonomy" id="6326"/>
    <lineage>
        <taxon>Eukaryota</taxon>
        <taxon>Metazoa</taxon>
        <taxon>Ecdysozoa</taxon>
        <taxon>Nematoda</taxon>
        <taxon>Chromadorea</taxon>
        <taxon>Rhabditida</taxon>
        <taxon>Tylenchina</taxon>
        <taxon>Tylenchomorpha</taxon>
        <taxon>Aphelenchoidea</taxon>
        <taxon>Aphelenchoididae</taxon>
        <taxon>Bursaphelenchus</taxon>
    </lineage>
</organism>
<feature type="region of interest" description="Disordered" evidence="1">
    <location>
        <begin position="237"/>
        <end position="372"/>
    </location>
</feature>
<evidence type="ECO:0000313" key="4">
    <source>
        <dbReference type="Proteomes" id="UP000659654"/>
    </source>
</evidence>
<evidence type="ECO:0000313" key="3">
    <source>
        <dbReference type="EMBL" id="CAD5232298.1"/>
    </source>
</evidence>
<dbReference type="EMBL" id="CAJFDI010000005">
    <property type="protein sequence ID" value="CAD5232298.1"/>
    <property type="molecule type" value="Genomic_DNA"/>
</dbReference>
<accession>A0A7I8XF58</accession>
<keyword evidence="4" id="KW-1185">Reference proteome</keyword>
<feature type="compositionally biased region" description="Low complexity" evidence="1">
    <location>
        <begin position="415"/>
        <end position="427"/>
    </location>
</feature>
<proteinExistence type="predicted"/>
<dbReference type="OrthoDB" id="10012848at2759"/>
<feature type="domain" description="Headcase N-terminal" evidence="2">
    <location>
        <begin position="34"/>
        <end position="130"/>
    </location>
</feature>
<feature type="region of interest" description="Disordered" evidence="1">
    <location>
        <begin position="1"/>
        <end position="24"/>
    </location>
</feature>
<dbReference type="Proteomes" id="UP000659654">
    <property type="component" value="Unassembled WGS sequence"/>
</dbReference>
<evidence type="ECO:0000256" key="1">
    <source>
        <dbReference type="SAM" id="MobiDB-lite"/>
    </source>
</evidence>
<dbReference type="InterPro" id="IPR026066">
    <property type="entry name" value="Headcase"/>
</dbReference>
<protein>
    <submittedName>
        <fullName evidence="3">(pine wood nematode) hypothetical protein</fullName>
    </submittedName>
</protein>
<feature type="compositionally biased region" description="Basic and acidic residues" evidence="1">
    <location>
        <begin position="294"/>
        <end position="338"/>
    </location>
</feature>
<feature type="region of interest" description="Disordered" evidence="1">
    <location>
        <begin position="415"/>
        <end position="437"/>
    </location>
</feature>
<gene>
    <name evidence="3" type="ORF">BXYJ_LOCUS12389</name>
</gene>
<name>A0A7I8XF58_BURXY</name>
<dbReference type="InterPro" id="IPR054537">
    <property type="entry name" value="HECA_N"/>
</dbReference>
<sequence length="542" mass="60842">MVKKTKHIRQGRASESTDNQKVEEVTPWVENGSCPVPMVMCCNKGEPVGETDGVRMFCSSKDCTINNVLHKQCFEELEIGLIKILQNKGSARRWTEDQRMSNLWTKKGMNILARFLRCKCSKGILDKREDFRMPEKPTVVEVFPKAEHIHAPKIKKRELPSLNTGPRSTVTARNAASSRRLGKFNPHFMDCHSDEEDLPTLRSSLPSSPATIAKPKPLKSLIQKEKIKLNYLSKVKDAKPAVSPPPNPDWPSLEGEDEKSSPVRQPQTPPKELARPRKTFSEVTQQCKPKVTKKPPEDNVYKVLSRKDLEIRRLPGCRKPSEPRNSESERSMTSRRTSESTSEIGRGKEDVKDLEKNDDSASSVGGTREDKVKPLQIRTELYHTGPIPGLAHELMAASPVDVCRSTPSIVFHNSRPPSSLSFSEKSSATFESDENVKPPPVSIAETFKSIRLRSALTSQFLDLDKYDFGPKYKTNEAFIQSLIRDATDFFQPPPFLDELGFNPALCLAGAVLTWEFVQLNFAEFLPSFSAFSSCKGIFAEHS</sequence>
<dbReference type="PANTHER" id="PTHR13425:SF3">
    <property type="entry name" value="HEADCASE PROTEIN HOMOLOG"/>
    <property type="match status" value="1"/>
</dbReference>
<dbReference type="PANTHER" id="PTHR13425">
    <property type="entry name" value="HEADCASE PROTEIN"/>
    <property type="match status" value="1"/>
</dbReference>
<dbReference type="AlphaFoldDB" id="A0A7I8XF58"/>
<dbReference type="Pfam" id="PF15353">
    <property type="entry name" value="HECA_N"/>
    <property type="match status" value="1"/>
</dbReference>
<dbReference type="EMBL" id="CAJFCV020000005">
    <property type="protein sequence ID" value="CAG9124478.1"/>
    <property type="molecule type" value="Genomic_DNA"/>
</dbReference>
<feature type="compositionally biased region" description="Basic and acidic residues" evidence="1">
    <location>
        <begin position="345"/>
        <end position="359"/>
    </location>
</feature>
<comment type="caution">
    <text evidence="3">The sequence shown here is derived from an EMBL/GenBank/DDBJ whole genome shotgun (WGS) entry which is preliminary data.</text>
</comment>
<feature type="compositionally biased region" description="Basic residues" evidence="1">
    <location>
        <begin position="1"/>
        <end position="10"/>
    </location>
</feature>